<organism evidence="3 4">
    <name type="scientific">Necator americanus</name>
    <name type="common">Human hookworm</name>
    <dbReference type="NCBI Taxonomy" id="51031"/>
    <lineage>
        <taxon>Eukaryota</taxon>
        <taxon>Metazoa</taxon>
        <taxon>Ecdysozoa</taxon>
        <taxon>Nematoda</taxon>
        <taxon>Chromadorea</taxon>
        <taxon>Rhabditida</taxon>
        <taxon>Rhabditina</taxon>
        <taxon>Rhabditomorpha</taxon>
        <taxon>Strongyloidea</taxon>
        <taxon>Ancylostomatidae</taxon>
        <taxon>Bunostominae</taxon>
        <taxon>Necator</taxon>
    </lineage>
</organism>
<reference evidence="3 4" key="1">
    <citation type="submission" date="2023-08" db="EMBL/GenBank/DDBJ databases">
        <title>A Necator americanus chromosomal reference genome.</title>
        <authorList>
            <person name="Ilik V."/>
            <person name="Petrzelkova K.J."/>
            <person name="Pardy F."/>
            <person name="Fuh T."/>
            <person name="Niatou-Singa F.S."/>
            <person name="Gouil Q."/>
            <person name="Baker L."/>
            <person name="Ritchie M.E."/>
            <person name="Jex A.R."/>
            <person name="Gazzola D."/>
            <person name="Li H."/>
            <person name="Toshio Fujiwara R."/>
            <person name="Zhan B."/>
            <person name="Aroian R.V."/>
            <person name="Pafco B."/>
            <person name="Schwarz E.M."/>
        </authorList>
    </citation>
    <scope>NUCLEOTIDE SEQUENCE [LARGE SCALE GENOMIC DNA]</scope>
    <source>
        <strain evidence="3 4">Aroian</strain>
        <tissue evidence="3">Whole animal</tissue>
    </source>
</reference>
<keyword evidence="4" id="KW-1185">Reference proteome</keyword>
<evidence type="ECO:0000256" key="1">
    <source>
        <dbReference type="SAM" id="SignalP"/>
    </source>
</evidence>
<dbReference type="InterPro" id="IPR012338">
    <property type="entry name" value="Beta-lactam/transpept-like"/>
</dbReference>
<dbReference type="InterPro" id="IPR001466">
    <property type="entry name" value="Beta-lactam-related"/>
</dbReference>
<proteinExistence type="predicted"/>
<feature type="signal peptide" evidence="1">
    <location>
        <begin position="1"/>
        <end position="21"/>
    </location>
</feature>
<comment type="caution">
    <text evidence="3">The sequence shown here is derived from an EMBL/GenBank/DDBJ whole genome shotgun (WGS) entry which is preliminary data.</text>
</comment>
<dbReference type="PANTHER" id="PTHR46520">
    <property type="entry name" value="SERINE BETA-LACTAMASE-LIKE PROTEIN LACTB, MITOCHONDRIAL"/>
    <property type="match status" value="1"/>
</dbReference>
<evidence type="ECO:0000313" key="3">
    <source>
        <dbReference type="EMBL" id="KAK6750835.1"/>
    </source>
</evidence>
<dbReference type="Pfam" id="PF00144">
    <property type="entry name" value="Beta-lactamase"/>
    <property type="match status" value="1"/>
</dbReference>
<feature type="chain" id="PRO_5045124609" description="Beta-lactamase-related domain-containing protein" evidence="1">
    <location>
        <begin position="22"/>
        <end position="212"/>
    </location>
</feature>
<evidence type="ECO:0000259" key="2">
    <source>
        <dbReference type="Pfam" id="PF00144"/>
    </source>
</evidence>
<sequence>MWYKSARPLAVLTSVLSYGVANKAAIYADHDSTEQNLETFTSLEAKKKKARQLIERQMVVAGIPGLSVGVTVNGHVVWREGFGFANLESGSRCTEDTVMRIASISKPITAAIAARLIQDGKLDLEKPIQDYLPDFPEKKYEGKPVTISLRQLLSHTAGIRHYKKETKVYNHNAEYLMRELLNLYNYTLLSSTQGKTTASQLKILVHVHFVNK</sequence>
<dbReference type="SUPFAM" id="SSF56601">
    <property type="entry name" value="beta-lactamase/transpeptidase-like"/>
    <property type="match status" value="1"/>
</dbReference>
<dbReference type="Proteomes" id="UP001303046">
    <property type="component" value="Unassembled WGS sequence"/>
</dbReference>
<evidence type="ECO:0000313" key="4">
    <source>
        <dbReference type="Proteomes" id="UP001303046"/>
    </source>
</evidence>
<dbReference type="EMBL" id="JAVFWL010000004">
    <property type="protein sequence ID" value="KAK6750835.1"/>
    <property type="molecule type" value="Genomic_DNA"/>
</dbReference>
<protein>
    <recommendedName>
        <fullName evidence="2">Beta-lactamase-related domain-containing protein</fullName>
    </recommendedName>
</protein>
<dbReference type="Gene3D" id="3.40.710.10">
    <property type="entry name" value="DD-peptidase/beta-lactamase superfamily"/>
    <property type="match status" value="1"/>
</dbReference>
<accession>A0ABR1DKJ7</accession>
<dbReference type="InterPro" id="IPR052794">
    <property type="entry name" value="Mito_Ser_Protease_LACTB"/>
</dbReference>
<gene>
    <name evidence="3" type="primary">Necator_chrIV.g15961</name>
    <name evidence="3" type="ORF">RB195_002666</name>
</gene>
<feature type="domain" description="Beta-lactamase-related" evidence="2">
    <location>
        <begin position="51"/>
        <end position="180"/>
    </location>
</feature>
<dbReference type="PANTHER" id="PTHR46520:SF1">
    <property type="entry name" value="SERINE BETA-LACTAMASE-LIKE PROTEIN LACTB, MITOCHONDRIAL"/>
    <property type="match status" value="1"/>
</dbReference>
<keyword evidence="1" id="KW-0732">Signal</keyword>
<name>A0ABR1DKJ7_NECAM</name>